<dbReference type="RefSeq" id="WP_157563566.1">
    <property type="nucleotide sequence ID" value="NZ_WPIK01000001.1"/>
</dbReference>
<dbReference type="EMBL" id="WPIK01000001">
    <property type="protein sequence ID" value="MVN20275.1"/>
    <property type="molecule type" value="Genomic_DNA"/>
</dbReference>
<dbReference type="Proteomes" id="UP000462014">
    <property type="component" value="Unassembled WGS sequence"/>
</dbReference>
<protein>
    <submittedName>
        <fullName evidence="1">DUF3078 domain-containing protein</fullName>
    </submittedName>
</protein>
<name>A0A7K1SSK1_9SPHI</name>
<organism evidence="1 2">
    <name type="scientific">Mucilaginibacter arboris</name>
    <dbReference type="NCBI Taxonomy" id="2682090"/>
    <lineage>
        <taxon>Bacteria</taxon>
        <taxon>Pseudomonadati</taxon>
        <taxon>Bacteroidota</taxon>
        <taxon>Sphingobacteriia</taxon>
        <taxon>Sphingobacteriales</taxon>
        <taxon>Sphingobacteriaceae</taxon>
        <taxon>Mucilaginibacter</taxon>
    </lineage>
</organism>
<comment type="caution">
    <text evidence="1">The sequence shown here is derived from an EMBL/GenBank/DDBJ whole genome shotgun (WGS) entry which is preliminary data.</text>
</comment>
<evidence type="ECO:0000313" key="1">
    <source>
        <dbReference type="EMBL" id="MVN20275.1"/>
    </source>
</evidence>
<dbReference type="AlphaFoldDB" id="A0A7K1SSK1"/>
<reference evidence="1 2" key="1">
    <citation type="submission" date="2019-12" db="EMBL/GenBank/DDBJ databases">
        <title>Mucilaginibacter sp. HMF7410 genome sequencing and assembly.</title>
        <authorList>
            <person name="Kang H."/>
            <person name="Cha I."/>
            <person name="Kim H."/>
            <person name="Joh K."/>
        </authorList>
    </citation>
    <scope>NUCLEOTIDE SEQUENCE [LARGE SCALE GENOMIC DNA]</scope>
    <source>
        <strain evidence="1 2">HMF7410</strain>
    </source>
</reference>
<keyword evidence="2" id="KW-1185">Reference proteome</keyword>
<sequence>MLLLPLLFINKTLAQKRDSIKRDTVRTDTIRTDTVKTDTVKIDTNLLNRFRIEPGRNILPVHLQPLSLRPEFIPVPGLDYKVSYWRKNIIFGLNINQSAFSNNWSSGGISSIAVGSNFDYKTEYNKEGKDFISELIMQYGKVKNRGQVERKTNDRIFWDNKVSINFSKHWDFYGSLSFESQFDEGFTYSSDPTVAPVLISRFMAPGYLTESIGFEYKPAPYFTARFGTGTARQTFVLDDAVYHGDTVAYGVRLGNHVLNQLAFQVVSNIDKDIAKNMNLKARYLIFIPYDTPFKMTHRLDATLTAKINRLFNVTLNGTLLYDPNTSVRLQAYQSLALGVTYKFPSWR</sequence>
<gene>
    <name evidence="1" type="ORF">GO621_01840</name>
</gene>
<dbReference type="Pfam" id="PF11276">
    <property type="entry name" value="DUF3078"/>
    <property type="match status" value="1"/>
</dbReference>
<accession>A0A7K1SSK1</accession>
<proteinExistence type="predicted"/>
<evidence type="ECO:0000313" key="2">
    <source>
        <dbReference type="Proteomes" id="UP000462014"/>
    </source>
</evidence>
<dbReference type="InterPro" id="IPR021428">
    <property type="entry name" value="DUF3078"/>
</dbReference>